<reference evidence="2" key="1">
    <citation type="journal article" date="2019" name="Int. J. Syst. Evol. Microbiol.">
        <title>The Global Catalogue of Microorganisms (GCM) 10K type strain sequencing project: providing services to taxonomists for standard genome sequencing and annotation.</title>
        <authorList>
            <consortium name="The Broad Institute Genomics Platform"/>
            <consortium name="The Broad Institute Genome Sequencing Center for Infectious Disease"/>
            <person name="Wu L."/>
            <person name="Ma J."/>
        </authorList>
    </citation>
    <scope>NUCLEOTIDE SEQUENCE [LARGE SCALE GENOMIC DNA]</scope>
    <source>
        <strain evidence="2">JCM 4087</strain>
    </source>
</reference>
<dbReference type="Proteomes" id="UP001596091">
    <property type="component" value="Unassembled WGS sequence"/>
</dbReference>
<accession>A0ABW1EDE9</accession>
<name>A0ABW1EDE9_9BACT</name>
<evidence type="ECO:0000313" key="1">
    <source>
        <dbReference type="EMBL" id="MFC5861857.1"/>
    </source>
</evidence>
<dbReference type="RefSeq" id="WP_263337577.1">
    <property type="nucleotide sequence ID" value="NZ_JAGSYH010000004.1"/>
</dbReference>
<sequence>MLHAFEDRGFKVEVRSGTSGGSVVIINDEPLQFSLNEEKKKTDARLAANGKQSTDSENALETRLVFRIHAYWAQGYRKTWADGARRLLEDQLNDMMPSLVELSAAIRKDRLECERRNAEIHEEFRQRDLERARRQQMDSDMQSWRTAVDLRSFIAQVLSQASEEQKNTPEMARWVKWANWVASGNDPLNKGVASFVDRYKF</sequence>
<protein>
    <submittedName>
        <fullName evidence="1">Uncharacterized protein</fullName>
    </submittedName>
</protein>
<dbReference type="EMBL" id="JBHSPH010000002">
    <property type="protein sequence ID" value="MFC5861857.1"/>
    <property type="molecule type" value="Genomic_DNA"/>
</dbReference>
<organism evidence="1 2">
    <name type="scientific">Acidicapsa dinghuensis</name>
    <dbReference type="NCBI Taxonomy" id="2218256"/>
    <lineage>
        <taxon>Bacteria</taxon>
        <taxon>Pseudomonadati</taxon>
        <taxon>Acidobacteriota</taxon>
        <taxon>Terriglobia</taxon>
        <taxon>Terriglobales</taxon>
        <taxon>Acidobacteriaceae</taxon>
        <taxon>Acidicapsa</taxon>
    </lineage>
</organism>
<evidence type="ECO:0000313" key="2">
    <source>
        <dbReference type="Proteomes" id="UP001596091"/>
    </source>
</evidence>
<gene>
    <name evidence="1" type="ORF">ACFPT7_06100</name>
</gene>
<keyword evidence="2" id="KW-1185">Reference proteome</keyword>
<comment type="caution">
    <text evidence="1">The sequence shown here is derived from an EMBL/GenBank/DDBJ whole genome shotgun (WGS) entry which is preliminary data.</text>
</comment>
<proteinExistence type="predicted"/>